<evidence type="ECO:0000256" key="1">
    <source>
        <dbReference type="SAM" id="Phobius"/>
    </source>
</evidence>
<evidence type="ECO:0000313" key="3">
    <source>
        <dbReference type="Proteomes" id="UP000000851"/>
    </source>
</evidence>
<feature type="transmembrane region" description="Helical" evidence="1">
    <location>
        <begin position="199"/>
        <end position="221"/>
    </location>
</feature>
<gene>
    <name evidence="2" type="ordered locus">Caci_3416</name>
</gene>
<feature type="transmembrane region" description="Helical" evidence="1">
    <location>
        <begin position="86"/>
        <end position="109"/>
    </location>
</feature>
<evidence type="ECO:0000313" key="2">
    <source>
        <dbReference type="EMBL" id="ACU72322.1"/>
    </source>
</evidence>
<evidence type="ECO:0008006" key="4">
    <source>
        <dbReference type="Google" id="ProtNLM"/>
    </source>
</evidence>
<protein>
    <recommendedName>
        <fullName evidence="4">DUF1345 domain-containing protein</fullName>
    </recommendedName>
</protein>
<dbReference type="AlphaFoldDB" id="C7Q902"/>
<organism evidence="2 3">
    <name type="scientific">Catenulispora acidiphila (strain DSM 44928 / JCM 14897 / NBRC 102108 / NRRL B-24433 / ID139908)</name>
    <dbReference type="NCBI Taxonomy" id="479433"/>
    <lineage>
        <taxon>Bacteria</taxon>
        <taxon>Bacillati</taxon>
        <taxon>Actinomycetota</taxon>
        <taxon>Actinomycetes</taxon>
        <taxon>Catenulisporales</taxon>
        <taxon>Catenulisporaceae</taxon>
        <taxon>Catenulispora</taxon>
    </lineage>
</organism>
<feature type="transmembrane region" description="Helical" evidence="1">
    <location>
        <begin position="20"/>
        <end position="41"/>
    </location>
</feature>
<dbReference type="EMBL" id="CP001700">
    <property type="protein sequence ID" value="ACU72322.1"/>
    <property type="molecule type" value="Genomic_DNA"/>
</dbReference>
<dbReference type="InterPro" id="IPR009781">
    <property type="entry name" value="DUF1345"/>
</dbReference>
<feature type="transmembrane region" description="Helical" evidence="1">
    <location>
        <begin position="47"/>
        <end position="65"/>
    </location>
</feature>
<dbReference type="OrthoDB" id="64737at2"/>
<dbReference type="KEGG" id="cai:Caci_3416"/>
<keyword evidence="1" id="KW-0812">Transmembrane</keyword>
<sequence length="222" mass="23868">MRPDPGPRSVPPAFHASARLKLFVAVAAGALACVVAALGGAGRTSPLIGWDVLAVVFGGWTWRVVWRLDPALTRTHAQEENPSRDLADALLIGASLASLVAVGVVLFGASHAPGNERYWEAALAVFSVFVSWTIVHTVFTLKYARLYYLGTPGGIDFNEPDPPQYSDFAYLAFTIGMTFQVSDTDLQTKEIRRAALRHAWMSFPLGAVIIATSINLVSGLAK</sequence>
<dbReference type="Proteomes" id="UP000000851">
    <property type="component" value="Chromosome"/>
</dbReference>
<name>C7Q902_CATAD</name>
<dbReference type="HOGENOM" id="CLU_098677_0_0_11"/>
<reference evidence="2 3" key="1">
    <citation type="journal article" date="2009" name="Stand. Genomic Sci.">
        <title>Complete genome sequence of Catenulispora acidiphila type strain (ID 139908).</title>
        <authorList>
            <person name="Copeland A."/>
            <person name="Lapidus A."/>
            <person name="Glavina Del Rio T."/>
            <person name="Nolan M."/>
            <person name="Lucas S."/>
            <person name="Chen F."/>
            <person name="Tice H."/>
            <person name="Cheng J.F."/>
            <person name="Bruce D."/>
            <person name="Goodwin L."/>
            <person name="Pitluck S."/>
            <person name="Mikhailova N."/>
            <person name="Pati A."/>
            <person name="Ivanova N."/>
            <person name="Mavromatis K."/>
            <person name="Chen A."/>
            <person name="Palaniappan K."/>
            <person name="Chain P."/>
            <person name="Land M."/>
            <person name="Hauser L."/>
            <person name="Chang Y.J."/>
            <person name="Jeffries C.D."/>
            <person name="Chertkov O."/>
            <person name="Brettin T."/>
            <person name="Detter J.C."/>
            <person name="Han C."/>
            <person name="Ali Z."/>
            <person name="Tindall B.J."/>
            <person name="Goker M."/>
            <person name="Bristow J."/>
            <person name="Eisen J.A."/>
            <person name="Markowitz V."/>
            <person name="Hugenholtz P."/>
            <person name="Kyrpides N.C."/>
            <person name="Klenk H.P."/>
        </authorList>
    </citation>
    <scope>NUCLEOTIDE SEQUENCE [LARGE SCALE GENOMIC DNA]</scope>
    <source>
        <strain evidence="3">DSM 44928 / JCM 14897 / NBRC 102108 / NRRL B-24433 / ID139908</strain>
    </source>
</reference>
<keyword evidence="1" id="KW-1133">Transmembrane helix</keyword>
<proteinExistence type="predicted"/>
<dbReference type="eggNOG" id="COG4291">
    <property type="taxonomic scope" value="Bacteria"/>
</dbReference>
<dbReference type="PROSITE" id="PS51257">
    <property type="entry name" value="PROKAR_LIPOPROTEIN"/>
    <property type="match status" value="1"/>
</dbReference>
<dbReference type="InParanoid" id="C7Q902"/>
<feature type="transmembrane region" description="Helical" evidence="1">
    <location>
        <begin position="121"/>
        <end position="141"/>
    </location>
</feature>
<keyword evidence="3" id="KW-1185">Reference proteome</keyword>
<keyword evidence="1" id="KW-0472">Membrane</keyword>
<dbReference type="Pfam" id="PF07077">
    <property type="entry name" value="DUF1345"/>
    <property type="match status" value="1"/>
</dbReference>
<dbReference type="STRING" id="479433.Caci_3416"/>
<accession>C7Q902</accession>